<dbReference type="CDD" id="cd06261">
    <property type="entry name" value="TM_PBP2"/>
    <property type="match status" value="1"/>
</dbReference>
<dbReference type="InterPro" id="IPR000515">
    <property type="entry name" value="MetI-like"/>
</dbReference>
<dbReference type="Pfam" id="PF00528">
    <property type="entry name" value="BPD_transp_1"/>
    <property type="match status" value="1"/>
</dbReference>
<keyword evidence="6 7" id="KW-0472">Membrane</keyword>
<keyword evidence="5 7" id="KW-1133">Transmembrane helix</keyword>
<dbReference type="AlphaFoldDB" id="A0A1M5EMB0"/>
<sequence length="282" mass="29928">MSEMTKSPVFVAGKDALQLEEQRRGRSISWARIGFGALGIALFLAVWEVTALVKDDPSILPTVTATASTFWHYLFHDYPSVNGHTLVGHTIASSERILSGWAIGTVAGIALGGAMASARAVRFMVDPLIELTRPLPPLAFLPLLIVWFGIDNTPKIVLIVIGVVPIITIATITSLDAVPAELVQASRSLGASPLYALLTVHLRAALPTIITGMRLAMGGAWTSVVAAELIASDSGLGYLINQAGQNLQMSLLVSGIVAIAIVGIVLDSLLRLLHRRTDPTSR</sequence>
<feature type="transmembrane region" description="Helical" evidence="7">
    <location>
        <begin position="251"/>
        <end position="273"/>
    </location>
</feature>
<gene>
    <name evidence="9" type="ORF">SAMN05443575_0937</name>
</gene>
<dbReference type="GO" id="GO:0005886">
    <property type="term" value="C:plasma membrane"/>
    <property type="evidence" value="ECO:0007669"/>
    <property type="project" value="UniProtKB-SubCell"/>
</dbReference>
<dbReference type="STRING" id="1206085.SAMN05443575_0937"/>
<feature type="transmembrane region" description="Helical" evidence="7">
    <location>
        <begin position="101"/>
        <end position="121"/>
    </location>
</feature>
<comment type="subcellular location">
    <subcellularLocation>
        <location evidence="1 7">Cell membrane</location>
        <topology evidence="1 7">Multi-pass membrane protein</topology>
    </subcellularLocation>
</comment>
<evidence type="ECO:0000313" key="10">
    <source>
        <dbReference type="Proteomes" id="UP000186132"/>
    </source>
</evidence>
<dbReference type="Gene3D" id="1.10.3720.10">
    <property type="entry name" value="MetI-like"/>
    <property type="match status" value="1"/>
</dbReference>
<organism evidence="9 10">
    <name type="scientific">Jatrophihabitans endophyticus</name>
    <dbReference type="NCBI Taxonomy" id="1206085"/>
    <lineage>
        <taxon>Bacteria</taxon>
        <taxon>Bacillati</taxon>
        <taxon>Actinomycetota</taxon>
        <taxon>Actinomycetes</taxon>
        <taxon>Jatrophihabitantales</taxon>
        <taxon>Jatrophihabitantaceae</taxon>
        <taxon>Jatrophihabitans</taxon>
    </lineage>
</organism>
<dbReference type="PANTHER" id="PTHR30151:SF0">
    <property type="entry name" value="ABC TRANSPORTER PERMEASE PROTEIN MJ0413-RELATED"/>
    <property type="match status" value="1"/>
</dbReference>
<protein>
    <submittedName>
        <fullName evidence="9">NitT/TauT family transport system permease protein/taurine transport system permease protein</fullName>
    </submittedName>
</protein>
<dbReference type="InterPro" id="IPR035906">
    <property type="entry name" value="MetI-like_sf"/>
</dbReference>
<evidence type="ECO:0000256" key="1">
    <source>
        <dbReference type="ARBA" id="ARBA00004651"/>
    </source>
</evidence>
<comment type="similarity">
    <text evidence="7">Belongs to the binding-protein-dependent transport system permease family.</text>
</comment>
<dbReference type="PROSITE" id="PS50928">
    <property type="entry name" value="ABC_TM1"/>
    <property type="match status" value="1"/>
</dbReference>
<feature type="transmembrane region" description="Helical" evidence="7">
    <location>
        <begin position="156"/>
        <end position="178"/>
    </location>
</feature>
<evidence type="ECO:0000256" key="6">
    <source>
        <dbReference type="ARBA" id="ARBA00023136"/>
    </source>
</evidence>
<reference evidence="9 10" key="1">
    <citation type="submission" date="2016-11" db="EMBL/GenBank/DDBJ databases">
        <authorList>
            <person name="Jaros S."/>
            <person name="Januszkiewicz K."/>
            <person name="Wedrychowicz H."/>
        </authorList>
    </citation>
    <scope>NUCLEOTIDE SEQUENCE [LARGE SCALE GENOMIC DNA]</scope>
    <source>
        <strain evidence="9 10">DSM 45627</strain>
    </source>
</reference>
<evidence type="ECO:0000256" key="3">
    <source>
        <dbReference type="ARBA" id="ARBA00022475"/>
    </source>
</evidence>
<evidence type="ECO:0000256" key="2">
    <source>
        <dbReference type="ARBA" id="ARBA00022448"/>
    </source>
</evidence>
<feature type="transmembrane region" description="Helical" evidence="7">
    <location>
        <begin position="133"/>
        <end position="150"/>
    </location>
</feature>
<proteinExistence type="inferred from homology"/>
<dbReference type="SUPFAM" id="SSF161098">
    <property type="entry name" value="MetI-like"/>
    <property type="match status" value="1"/>
</dbReference>
<accession>A0A1M5EMB0</accession>
<keyword evidence="4 7" id="KW-0812">Transmembrane</keyword>
<dbReference type="PANTHER" id="PTHR30151">
    <property type="entry name" value="ALKANE SULFONATE ABC TRANSPORTER-RELATED, MEMBRANE SUBUNIT"/>
    <property type="match status" value="1"/>
</dbReference>
<keyword evidence="2 7" id="KW-0813">Transport</keyword>
<evidence type="ECO:0000259" key="8">
    <source>
        <dbReference type="PROSITE" id="PS50928"/>
    </source>
</evidence>
<dbReference type="OrthoDB" id="3173654at2"/>
<evidence type="ECO:0000256" key="4">
    <source>
        <dbReference type="ARBA" id="ARBA00022692"/>
    </source>
</evidence>
<dbReference type="EMBL" id="FQVU01000001">
    <property type="protein sequence ID" value="SHF80335.1"/>
    <property type="molecule type" value="Genomic_DNA"/>
</dbReference>
<keyword evidence="10" id="KW-1185">Reference proteome</keyword>
<feature type="domain" description="ABC transmembrane type-1" evidence="8">
    <location>
        <begin position="90"/>
        <end position="274"/>
    </location>
</feature>
<dbReference type="GO" id="GO:0055085">
    <property type="term" value="P:transmembrane transport"/>
    <property type="evidence" value="ECO:0007669"/>
    <property type="project" value="InterPro"/>
</dbReference>
<evidence type="ECO:0000313" key="9">
    <source>
        <dbReference type="EMBL" id="SHF80335.1"/>
    </source>
</evidence>
<keyword evidence="3" id="KW-1003">Cell membrane</keyword>
<name>A0A1M5EMB0_9ACTN</name>
<evidence type="ECO:0000256" key="7">
    <source>
        <dbReference type="RuleBase" id="RU363032"/>
    </source>
</evidence>
<dbReference type="Proteomes" id="UP000186132">
    <property type="component" value="Unassembled WGS sequence"/>
</dbReference>
<evidence type="ECO:0000256" key="5">
    <source>
        <dbReference type="ARBA" id="ARBA00022989"/>
    </source>
</evidence>
<feature type="transmembrane region" description="Helical" evidence="7">
    <location>
        <begin position="33"/>
        <end position="53"/>
    </location>
</feature>